<keyword evidence="1" id="KW-0732">Signal</keyword>
<evidence type="ECO:0000313" key="3">
    <source>
        <dbReference type="Proteomes" id="UP000266841"/>
    </source>
</evidence>
<accession>K0TIF5</accession>
<keyword evidence="3" id="KW-1185">Reference proteome</keyword>
<evidence type="ECO:0000256" key="1">
    <source>
        <dbReference type="SAM" id="SignalP"/>
    </source>
</evidence>
<reference evidence="2 3" key="1">
    <citation type="journal article" date="2012" name="Genome Biol.">
        <title>Genome and low-iron response of an oceanic diatom adapted to chronic iron limitation.</title>
        <authorList>
            <person name="Lommer M."/>
            <person name="Specht M."/>
            <person name="Roy A.S."/>
            <person name="Kraemer L."/>
            <person name="Andreson R."/>
            <person name="Gutowska M.A."/>
            <person name="Wolf J."/>
            <person name="Bergner S.V."/>
            <person name="Schilhabel M.B."/>
            <person name="Klostermeier U.C."/>
            <person name="Beiko R.G."/>
            <person name="Rosenstiel P."/>
            <person name="Hippler M."/>
            <person name="Laroche J."/>
        </authorList>
    </citation>
    <scope>NUCLEOTIDE SEQUENCE [LARGE SCALE GENOMIC DNA]</scope>
    <source>
        <strain evidence="2 3">CCMP1005</strain>
    </source>
</reference>
<sequence length="152" mass="16703">MGVPVLPLFWAWAALCNLSSYALPAPIPTPLEPPGGLTGPHAVALAWRKVGRRGSDGRWYLTFWMCKKKDLRSEADGSSGSTSELVFQAEDRSLPVVRHQHVLEYSYRGGRLPCGIVRGVHFVGSAPVHVLNLNLLIARSWPGTMVLWRCGT</sequence>
<dbReference type="Proteomes" id="UP000266841">
    <property type="component" value="Unassembled WGS sequence"/>
</dbReference>
<proteinExistence type="predicted"/>
<comment type="caution">
    <text evidence="2">The sequence shown here is derived from an EMBL/GenBank/DDBJ whole genome shotgun (WGS) entry which is preliminary data.</text>
</comment>
<gene>
    <name evidence="2" type="ORF">THAOC_01420</name>
</gene>
<evidence type="ECO:0000313" key="2">
    <source>
        <dbReference type="EMBL" id="EJK76799.1"/>
    </source>
</evidence>
<name>K0TIF5_THAOC</name>
<feature type="chain" id="PRO_5003838511" evidence="1">
    <location>
        <begin position="25"/>
        <end position="152"/>
    </location>
</feature>
<dbReference type="EMBL" id="AGNL01001684">
    <property type="protein sequence ID" value="EJK76799.1"/>
    <property type="molecule type" value="Genomic_DNA"/>
</dbReference>
<feature type="signal peptide" evidence="1">
    <location>
        <begin position="1"/>
        <end position="24"/>
    </location>
</feature>
<dbReference type="AlphaFoldDB" id="K0TIF5"/>
<organism evidence="2 3">
    <name type="scientific">Thalassiosira oceanica</name>
    <name type="common">Marine diatom</name>
    <dbReference type="NCBI Taxonomy" id="159749"/>
    <lineage>
        <taxon>Eukaryota</taxon>
        <taxon>Sar</taxon>
        <taxon>Stramenopiles</taxon>
        <taxon>Ochrophyta</taxon>
        <taxon>Bacillariophyta</taxon>
        <taxon>Coscinodiscophyceae</taxon>
        <taxon>Thalassiosirophycidae</taxon>
        <taxon>Thalassiosirales</taxon>
        <taxon>Thalassiosiraceae</taxon>
        <taxon>Thalassiosira</taxon>
    </lineage>
</organism>
<protein>
    <submittedName>
        <fullName evidence="2">Uncharacterized protein</fullName>
    </submittedName>
</protein>